<dbReference type="EMBL" id="AXCN02001855">
    <property type="status" value="NOT_ANNOTATED_CDS"/>
    <property type="molecule type" value="Genomic_DNA"/>
</dbReference>
<sequence length="172" mass="18019">MGYTENSYTNSNNGGSVNSQDSIWQLKGAAPPPQPGGHTTMTIGMQPLSMASLHAGGAGGSVYAGTTNTTTTTAATGAPGTPGIAYGYDPIATHSNVYGGAMTIGGDEYTQYPHQAATPSQHGGEDDYLHHHHHHHAAAMRQSQNPSRQQEYCGDSYASLNAQRILIFNAML</sequence>
<feature type="region of interest" description="Disordered" evidence="1">
    <location>
        <begin position="1"/>
        <end position="20"/>
    </location>
</feature>
<dbReference type="VEuPathDB" id="VectorBase:AFAF009469"/>
<dbReference type="STRING" id="69004.A0A182QG41"/>
<proteinExistence type="predicted"/>
<dbReference type="Proteomes" id="UP000075886">
    <property type="component" value="Unassembled WGS sequence"/>
</dbReference>
<keyword evidence="3" id="KW-1185">Reference proteome</keyword>
<feature type="compositionally biased region" description="Polar residues" evidence="1">
    <location>
        <begin position="141"/>
        <end position="150"/>
    </location>
</feature>
<dbReference type="EnsemblMetazoa" id="AFAF009469-RA">
    <property type="protein sequence ID" value="AFAF009469-PA"/>
    <property type="gene ID" value="AFAF009469"/>
</dbReference>
<dbReference type="AlphaFoldDB" id="A0A182QG41"/>
<evidence type="ECO:0000256" key="1">
    <source>
        <dbReference type="SAM" id="MobiDB-lite"/>
    </source>
</evidence>
<feature type="region of interest" description="Disordered" evidence="1">
    <location>
        <begin position="116"/>
        <end position="151"/>
    </location>
</feature>
<evidence type="ECO:0000313" key="3">
    <source>
        <dbReference type="Proteomes" id="UP000075886"/>
    </source>
</evidence>
<reference evidence="3" key="1">
    <citation type="submission" date="2014-01" db="EMBL/GenBank/DDBJ databases">
        <title>The Genome Sequence of Anopheles farauti FAR1 (V2).</title>
        <authorList>
            <consortium name="The Broad Institute Genomics Platform"/>
            <person name="Neafsey D.E."/>
            <person name="Besansky N."/>
            <person name="Howell P."/>
            <person name="Walton C."/>
            <person name="Young S.K."/>
            <person name="Zeng Q."/>
            <person name="Gargeya S."/>
            <person name="Fitzgerald M."/>
            <person name="Haas B."/>
            <person name="Abouelleil A."/>
            <person name="Allen A.W."/>
            <person name="Alvarado L."/>
            <person name="Arachchi H.M."/>
            <person name="Berlin A.M."/>
            <person name="Chapman S.B."/>
            <person name="Gainer-Dewar J."/>
            <person name="Goldberg J."/>
            <person name="Griggs A."/>
            <person name="Gujja S."/>
            <person name="Hansen M."/>
            <person name="Howarth C."/>
            <person name="Imamovic A."/>
            <person name="Ireland A."/>
            <person name="Larimer J."/>
            <person name="McCowan C."/>
            <person name="Murphy C."/>
            <person name="Pearson M."/>
            <person name="Poon T.W."/>
            <person name="Priest M."/>
            <person name="Roberts A."/>
            <person name="Saif S."/>
            <person name="Shea T."/>
            <person name="Sisk P."/>
            <person name="Sykes S."/>
            <person name="Wortman J."/>
            <person name="Nusbaum C."/>
            <person name="Birren B."/>
        </authorList>
    </citation>
    <scope>NUCLEOTIDE SEQUENCE [LARGE SCALE GENOMIC DNA]</scope>
    <source>
        <strain evidence="3">FAR1</strain>
    </source>
</reference>
<accession>A0A182QG41</accession>
<protein>
    <submittedName>
        <fullName evidence="2">Uncharacterized protein</fullName>
    </submittedName>
</protein>
<organism evidence="2 3">
    <name type="scientific">Anopheles farauti</name>
    <dbReference type="NCBI Taxonomy" id="69004"/>
    <lineage>
        <taxon>Eukaryota</taxon>
        <taxon>Metazoa</taxon>
        <taxon>Ecdysozoa</taxon>
        <taxon>Arthropoda</taxon>
        <taxon>Hexapoda</taxon>
        <taxon>Insecta</taxon>
        <taxon>Pterygota</taxon>
        <taxon>Neoptera</taxon>
        <taxon>Endopterygota</taxon>
        <taxon>Diptera</taxon>
        <taxon>Nematocera</taxon>
        <taxon>Culicoidea</taxon>
        <taxon>Culicidae</taxon>
        <taxon>Anophelinae</taxon>
        <taxon>Anopheles</taxon>
    </lineage>
</organism>
<evidence type="ECO:0000313" key="2">
    <source>
        <dbReference type="EnsemblMetazoa" id="AFAF009469-PA"/>
    </source>
</evidence>
<reference evidence="2" key="2">
    <citation type="submission" date="2020-05" db="UniProtKB">
        <authorList>
            <consortium name="EnsemblMetazoa"/>
        </authorList>
    </citation>
    <scope>IDENTIFICATION</scope>
    <source>
        <strain evidence="2">FAR1</strain>
    </source>
</reference>
<name>A0A182QG41_9DIPT</name>